<proteinExistence type="predicted"/>
<dbReference type="EMBL" id="CP045562">
    <property type="protein sequence ID" value="QFX92470.1"/>
    <property type="molecule type" value="Genomic_DNA"/>
</dbReference>
<accession>A0AAE6P0A8</accession>
<evidence type="ECO:0000313" key="2">
    <source>
        <dbReference type="EMBL" id="QFX92470.1"/>
    </source>
</evidence>
<feature type="transmembrane region" description="Helical" evidence="1">
    <location>
        <begin position="76"/>
        <end position="103"/>
    </location>
</feature>
<keyword evidence="1" id="KW-0472">Membrane</keyword>
<feature type="transmembrane region" description="Helical" evidence="1">
    <location>
        <begin position="12"/>
        <end position="31"/>
    </location>
</feature>
<dbReference type="Proteomes" id="UP000327194">
    <property type="component" value="Chromosome"/>
</dbReference>
<feature type="transmembrane region" description="Helical" evidence="1">
    <location>
        <begin position="145"/>
        <end position="164"/>
    </location>
</feature>
<name>A0AAE6P0A8_9LACO</name>
<keyword evidence="1" id="KW-0812">Transmembrane</keyword>
<dbReference type="RefSeq" id="WP_010021722.1">
    <property type="nucleotide sequence ID" value="NZ_AZDS01000001.1"/>
</dbReference>
<protein>
    <submittedName>
        <fullName evidence="2">Uncharacterized protein</fullName>
    </submittedName>
</protein>
<feature type="transmembrane region" description="Helical" evidence="1">
    <location>
        <begin position="176"/>
        <end position="202"/>
    </location>
</feature>
<reference evidence="2 3" key="1">
    <citation type="submission" date="2019-10" db="EMBL/GenBank/DDBJ databases">
        <title>Genome sequencing of Lactobacillus fructivorans.</title>
        <authorList>
            <person name="Kim K."/>
        </authorList>
    </citation>
    <scope>NUCLEOTIDE SEQUENCE [LARGE SCALE GENOMIC DNA]</scope>
    <source>
        <strain evidence="2 3">LF543</strain>
    </source>
</reference>
<feature type="transmembrane region" description="Helical" evidence="1">
    <location>
        <begin position="43"/>
        <end position="64"/>
    </location>
</feature>
<evidence type="ECO:0000256" key="1">
    <source>
        <dbReference type="SAM" id="Phobius"/>
    </source>
</evidence>
<sequence length="231" mass="26369">MKTFIEKNQTAVKAVILFVFIILNTLIWLFASQVDLLSVHWTTRLVVLVISEFLWSASLLLFIIHYDPRINLLLNVIPVVLALITLFPILLTILFAILGITNIIVMIPKFKLENYYGLVCFSFLNSIAPVISFCYLDNQYLESSVLVNVGILFCLYCLFFVPFFHHRLESKLNFIFILIFAGFLLANFSIVKCIILIALVLISYGIQIFSEKETPENCLLSFIIIGLAAFI</sequence>
<evidence type="ECO:0000313" key="3">
    <source>
        <dbReference type="Proteomes" id="UP000327194"/>
    </source>
</evidence>
<keyword evidence="1" id="KW-1133">Transmembrane helix</keyword>
<organism evidence="2 3">
    <name type="scientific">Fructilactobacillus fructivorans</name>
    <dbReference type="NCBI Taxonomy" id="1614"/>
    <lineage>
        <taxon>Bacteria</taxon>
        <taxon>Bacillati</taxon>
        <taxon>Bacillota</taxon>
        <taxon>Bacilli</taxon>
        <taxon>Lactobacillales</taxon>
        <taxon>Lactobacillaceae</taxon>
        <taxon>Fructilactobacillus</taxon>
    </lineage>
</organism>
<feature type="transmembrane region" description="Helical" evidence="1">
    <location>
        <begin position="115"/>
        <end position="136"/>
    </location>
</feature>
<gene>
    <name evidence="2" type="ORF">LF543_02385</name>
</gene>
<dbReference type="KEGG" id="lfv:LF543_02385"/>
<dbReference type="AlphaFoldDB" id="A0AAE6P0A8"/>